<keyword evidence="3" id="KW-1185">Reference proteome</keyword>
<comment type="caution">
    <text evidence="2">The sequence shown here is derived from an EMBL/GenBank/DDBJ whole genome shotgun (WGS) entry which is preliminary data.</text>
</comment>
<feature type="compositionally biased region" description="Polar residues" evidence="1">
    <location>
        <begin position="14"/>
        <end position="24"/>
    </location>
</feature>
<organism evidence="2 3">
    <name type="scientific">Trifolium medium</name>
    <dbReference type="NCBI Taxonomy" id="97028"/>
    <lineage>
        <taxon>Eukaryota</taxon>
        <taxon>Viridiplantae</taxon>
        <taxon>Streptophyta</taxon>
        <taxon>Embryophyta</taxon>
        <taxon>Tracheophyta</taxon>
        <taxon>Spermatophyta</taxon>
        <taxon>Magnoliopsida</taxon>
        <taxon>eudicotyledons</taxon>
        <taxon>Gunneridae</taxon>
        <taxon>Pentapetalae</taxon>
        <taxon>rosids</taxon>
        <taxon>fabids</taxon>
        <taxon>Fabales</taxon>
        <taxon>Fabaceae</taxon>
        <taxon>Papilionoideae</taxon>
        <taxon>50 kb inversion clade</taxon>
        <taxon>NPAAA clade</taxon>
        <taxon>Hologalegina</taxon>
        <taxon>IRL clade</taxon>
        <taxon>Trifolieae</taxon>
        <taxon>Trifolium</taxon>
    </lineage>
</organism>
<accession>A0A392TDD7</accession>
<sequence length="36" mass="3806">AISESDINNDDDSVGSSQSLTPNNGDDCYGMIDLQD</sequence>
<proteinExistence type="predicted"/>
<evidence type="ECO:0000313" key="3">
    <source>
        <dbReference type="Proteomes" id="UP000265520"/>
    </source>
</evidence>
<dbReference type="EMBL" id="LXQA010557695">
    <property type="protein sequence ID" value="MCI59129.1"/>
    <property type="molecule type" value="Genomic_DNA"/>
</dbReference>
<evidence type="ECO:0000256" key="1">
    <source>
        <dbReference type="SAM" id="MobiDB-lite"/>
    </source>
</evidence>
<evidence type="ECO:0000313" key="2">
    <source>
        <dbReference type="EMBL" id="MCI59129.1"/>
    </source>
</evidence>
<feature type="region of interest" description="Disordered" evidence="1">
    <location>
        <begin position="1"/>
        <end position="36"/>
    </location>
</feature>
<dbReference type="AlphaFoldDB" id="A0A392TDD7"/>
<name>A0A392TDD7_9FABA</name>
<dbReference type="Proteomes" id="UP000265520">
    <property type="component" value="Unassembled WGS sequence"/>
</dbReference>
<reference evidence="2 3" key="1">
    <citation type="journal article" date="2018" name="Front. Plant Sci.">
        <title>Red Clover (Trifolium pratense) and Zigzag Clover (T. medium) - A Picture of Genomic Similarities and Differences.</title>
        <authorList>
            <person name="Dluhosova J."/>
            <person name="Istvanek J."/>
            <person name="Nedelnik J."/>
            <person name="Repkova J."/>
        </authorList>
    </citation>
    <scope>NUCLEOTIDE SEQUENCE [LARGE SCALE GENOMIC DNA]</scope>
    <source>
        <strain evidence="3">cv. 10/8</strain>
        <tissue evidence="2">Leaf</tissue>
    </source>
</reference>
<feature type="non-terminal residue" evidence="2">
    <location>
        <position position="1"/>
    </location>
</feature>
<protein>
    <submittedName>
        <fullName evidence="2">Uncharacterized protein</fullName>
    </submittedName>
</protein>